<feature type="non-terminal residue" evidence="7">
    <location>
        <position position="502"/>
    </location>
</feature>
<evidence type="ECO:0000313" key="8">
    <source>
        <dbReference type="Proteomes" id="UP000007431"/>
    </source>
</evidence>
<evidence type="ECO:0000256" key="5">
    <source>
        <dbReference type="SAM" id="MobiDB-lite"/>
    </source>
</evidence>
<dbReference type="AlphaFoldDB" id="D8Q7T9"/>
<feature type="compositionally biased region" description="Basic and acidic residues" evidence="5">
    <location>
        <begin position="260"/>
        <end position="285"/>
    </location>
</feature>
<organism evidence="8">
    <name type="scientific">Schizophyllum commune (strain H4-8 / FGSC 9210)</name>
    <name type="common">Split gill fungus</name>
    <dbReference type="NCBI Taxonomy" id="578458"/>
    <lineage>
        <taxon>Eukaryota</taxon>
        <taxon>Fungi</taxon>
        <taxon>Dikarya</taxon>
        <taxon>Basidiomycota</taxon>
        <taxon>Agaricomycotina</taxon>
        <taxon>Agaricomycetes</taxon>
        <taxon>Agaricomycetidae</taxon>
        <taxon>Agaricales</taxon>
        <taxon>Schizophyllaceae</taxon>
        <taxon>Schizophyllum</taxon>
    </lineage>
</organism>
<sequence>MSDKPASETPATSPHKRTRPPRDKKDRDRDGQRERRDADRDRTQDKSDRAQEKSDRDQEKSDRDQDKRDRAQEKADRDREKLERKKERAKAAQAAAEKQKLKIVVRRLPPNLPESIFWESVQAWVSEETVSWRTYWPGKMRSRPDKENVPSRAYIVFKTDEQVAIFGKEYDGHLFRDKAGNEFQAVVEFAPYQKVPSEKKKVDVRAGTIEKDEDYISFLESLNAPTSSEPVTMESLRAHIAATRPPSPPKTTPLLEYLKFEKENNATRHRDVTGIIKKDKKEKGRAPPPPPPPGSDAKKKKAPPPKAPAAATATQEAKAARRAHKAKPSTSVNTSVPPSAGASSAAPQSSAGPSSSTVSPSDANAPLPTGSTKPPPAGPGAAARKARPALGMSRGFEAALSGAMGGGGPRSKREPTEGKSAAAPKADAAPKEGPPPADAPKVPGLISASALAGVSEAPKFGDSAFNLANVRSACPIRHPRYATRVQGMLLATPIGRTPYRAL</sequence>
<evidence type="ECO:0000259" key="6">
    <source>
        <dbReference type="Pfam" id="PF03467"/>
    </source>
</evidence>
<comment type="similarity">
    <text evidence="2">Belongs to the RENT3 family.</text>
</comment>
<feature type="region of interest" description="Disordered" evidence="5">
    <location>
        <begin position="1"/>
        <end position="100"/>
    </location>
</feature>
<dbReference type="PANTHER" id="PTHR13112">
    <property type="entry name" value="UPF3 REGULATOR OF NONSENSE TRANSCRIPTS-LIKE PROTEIN"/>
    <property type="match status" value="1"/>
</dbReference>
<feature type="domain" description="UPF3" evidence="6">
    <location>
        <begin position="99"/>
        <end position="262"/>
    </location>
</feature>
<dbReference type="OrthoDB" id="18087at2759"/>
<dbReference type="GO" id="GO:0005737">
    <property type="term" value="C:cytoplasm"/>
    <property type="evidence" value="ECO:0007669"/>
    <property type="project" value="TreeGrafter"/>
</dbReference>
<dbReference type="InterPro" id="IPR012677">
    <property type="entry name" value="Nucleotide-bd_a/b_plait_sf"/>
</dbReference>
<comment type="subcellular location">
    <subcellularLocation>
        <location evidence="1">Nucleus</location>
    </subcellularLocation>
</comment>
<name>D8Q7T9_SCHCM</name>
<gene>
    <name evidence="7" type="ORF">SCHCODRAFT_109867</name>
</gene>
<dbReference type="VEuPathDB" id="FungiDB:SCHCODRAFT_02506351"/>
<feature type="region of interest" description="Disordered" evidence="5">
    <location>
        <begin position="260"/>
        <end position="443"/>
    </location>
</feature>
<dbReference type="RefSeq" id="XP_003030982.1">
    <property type="nucleotide sequence ID" value="XM_003030936.1"/>
</dbReference>
<dbReference type="Gene3D" id="3.30.70.330">
    <property type="match status" value="1"/>
</dbReference>
<evidence type="ECO:0000256" key="3">
    <source>
        <dbReference type="ARBA" id="ARBA00023161"/>
    </source>
</evidence>
<dbReference type="GO" id="GO:0000184">
    <property type="term" value="P:nuclear-transcribed mRNA catabolic process, nonsense-mediated decay"/>
    <property type="evidence" value="ECO:0007669"/>
    <property type="project" value="UniProtKB-KW"/>
</dbReference>
<feature type="compositionally biased region" description="Basic and acidic residues" evidence="5">
    <location>
        <begin position="20"/>
        <end position="90"/>
    </location>
</feature>
<feature type="compositionally biased region" description="Low complexity" evidence="5">
    <location>
        <begin position="308"/>
        <end position="317"/>
    </location>
</feature>
<evidence type="ECO:0000256" key="2">
    <source>
        <dbReference type="ARBA" id="ARBA00005991"/>
    </source>
</evidence>
<dbReference type="PANTHER" id="PTHR13112:SF0">
    <property type="entry name" value="FI21285P1"/>
    <property type="match status" value="1"/>
</dbReference>
<dbReference type="InParanoid" id="D8Q7T9"/>
<keyword evidence="3" id="KW-0866">Nonsense-mediated mRNA decay</keyword>
<dbReference type="GO" id="GO:0005730">
    <property type="term" value="C:nucleolus"/>
    <property type="evidence" value="ECO:0007669"/>
    <property type="project" value="TreeGrafter"/>
</dbReference>
<proteinExistence type="inferred from homology"/>
<keyword evidence="4" id="KW-0539">Nucleus</keyword>
<dbReference type="GO" id="GO:0003729">
    <property type="term" value="F:mRNA binding"/>
    <property type="evidence" value="ECO:0007669"/>
    <property type="project" value="TreeGrafter"/>
</dbReference>
<evidence type="ECO:0000256" key="1">
    <source>
        <dbReference type="ARBA" id="ARBA00004123"/>
    </source>
</evidence>
<dbReference type="InterPro" id="IPR039722">
    <property type="entry name" value="Upf3"/>
</dbReference>
<dbReference type="eggNOG" id="KOG1295">
    <property type="taxonomic scope" value="Eukaryota"/>
</dbReference>
<feature type="compositionally biased region" description="Low complexity" evidence="5">
    <location>
        <begin position="418"/>
        <end position="427"/>
    </location>
</feature>
<dbReference type="OMA" id="QYKPGKV"/>
<feature type="compositionally biased region" description="Low complexity" evidence="5">
    <location>
        <begin position="328"/>
        <end position="361"/>
    </location>
</feature>
<keyword evidence="8" id="KW-1185">Reference proteome</keyword>
<dbReference type="HOGENOM" id="CLU_543103_0_0_1"/>
<dbReference type="SUPFAM" id="SSF54928">
    <property type="entry name" value="RNA-binding domain, RBD"/>
    <property type="match status" value="1"/>
</dbReference>
<dbReference type="CDD" id="cd12455">
    <property type="entry name" value="RRM_like_Smg4_UPF3"/>
    <property type="match status" value="1"/>
</dbReference>
<dbReference type="STRING" id="578458.D8Q7T9"/>
<dbReference type="InterPro" id="IPR035979">
    <property type="entry name" value="RBD_domain_sf"/>
</dbReference>
<dbReference type="KEGG" id="scm:SCHCO_02506351"/>
<protein>
    <recommendedName>
        <fullName evidence="6">UPF3 domain-containing protein</fullName>
    </recommendedName>
</protein>
<accession>D8Q7T9</accession>
<evidence type="ECO:0000256" key="4">
    <source>
        <dbReference type="ARBA" id="ARBA00023242"/>
    </source>
</evidence>
<dbReference type="GO" id="GO:0045727">
    <property type="term" value="P:positive regulation of translation"/>
    <property type="evidence" value="ECO:0007669"/>
    <property type="project" value="TreeGrafter"/>
</dbReference>
<reference evidence="7 8" key="1">
    <citation type="journal article" date="2010" name="Nat. Biotechnol.">
        <title>Genome sequence of the model mushroom Schizophyllum commune.</title>
        <authorList>
            <person name="Ohm R.A."/>
            <person name="de Jong J.F."/>
            <person name="Lugones L.G."/>
            <person name="Aerts A."/>
            <person name="Kothe E."/>
            <person name="Stajich J.E."/>
            <person name="de Vries R.P."/>
            <person name="Record E."/>
            <person name="Levasseur A."/>
            <person name="Baker S.E."/>
            <person name="Bartholomew K.A."/>
            <person name="Coutinho P.M."/>
            <person name="Erdmann S."/>
            <person name="Fowler T.J."/>
            <person name="Gathman A.C."/>
            <person name="Lombard V."/>
            <person name="Henrissat B."/>
            <person name="Knabe N."/>
            <person name="Kuees U."/>
            <person name="Lilly W.W."/>
            <person name="Lindquist E."/>
            <person name="Lucas S."/>
            <person name="Magnuson J.K."/>
            <person name="Piumi F."/>
            <person name="Raudaskoski M."/>
            <person name="Salamov A."/>
            <person name="Schmutz J."/>
            <person name="Schwarze F.W.M.R."/>
            <person name="vanKuyk P.A."/>
            <person name="Horton J.S."/>
            <person name="Grigoriev I.V."/>
            <person name="Woesten H.A.B."/>
        </authorList>
    </citation>
    <scope>NUCLEOTIDE SEQUENCE [LARGE SCALE GENOMIC DNA]</scope>
    <source>
        <strain evidence="8">H4-8 / FGSC 9210</strain>
    </source>
</reference>
<dbReference type="EMBL" id="GL377307">
    <property type="protein sequence ID" value="EFI96079.1"/>
    <property type="molecule type" value="Genomic_DNA"/>
</dbReference>
<dbReference type="Proteomes" id="UP000007431">
    <property type="component" value="Unassembled WGS sequence"/>
</dbReference>
<dbReference type="GeneID" id="9586729"/>
<dbReference type="Pfam" id="PF03467">
    <property type="entry name" value="Smg4_UPF3"/>
    <property type="match status" value="1"/>
</dbReference>
<dbReference type="InterPro" id="IPR005120">
    <property type="entry name" value="UPF3_dom"/>
</dbReference>
<evidence type="ECO:0000313" key="7">
    <source>
        <dbReference type="EMBL" id="EFI96079.1"/>
    </source>
</evidence>